<feature type="region of interest" description="Disordered" evidence="1">
    <location>
        <begin position="1"/>
        <end position="26"/>
    </location>
</feature>
<proteinExistence type="predicted"/>
<keyword evidence="2" id="KW-1133">Transmembrane helix</keyword>
<evidence type="ECO:0000256" key="2">
    <source>
        <dbReference type="SAM" id="Phobius"/>
    </source>
</evidence>
<organism evidence="3 4">
    <name type="scientific">Ammonicoccus fulvus</name>
    <dbReference type="NCBI Taxonomy" id="3138240"/>
    <lineage>
        <taxon>Bacteria</taxon>
        <taxon>Bacillati</taxon>
        <taxon>Actinomycetota</taxon>
        <taxon>Actinomycetes</taxon>
        <taxon>Propionibacteriales</taxon>
        <taxon>Propionibacteriaceae</taxon>
        <taxon>Ammonicoccus</taxon>
    </lineage>
</organism>
<reference evidence="3 4" key="1">
    <citation type="submission" date="2024-04" db="EMBL/GenBank/DDBJ databases">
        <title>Isolation of an actinomycete strain from pig manure.</title>
        <authorList>
            <person name="Gong T."/>
            <person name="Yu Z."/>
            <person name="An M."/>
            <person name="Wei C."/>
            <person name="Yang W."/>
            <person name="Liu L."/>
        </authorList>
    </citation>
    <scope>NUCLEOTIDE SEQUENCE [LARGE SCALE GENOMIC DNA]</scope>
    <source>
        <strain evidence="3 4">ZF39</strain>
    </source>
</reference>
<evidence type="ECO:0000313" key="3">
    <source>
        <dbReference type="EMBL" id="XAN06783.1"/>
    </source>
</evidence>
<dbReference type="EMBL" id="CP154795">
    <property type="protein sequence ID" value="XAN06783.1"/>
    <property type="molecule type" value="Genomic_DNA"/>
</dbReference>
<protein>
    <recommendedName>
        <fullName evidence="5">DUF4352 domain-containing protein</fullName>
    </recommendedName>
</protein>
<feature type="transmembrane region" description="Helical" evidence="2">
    <location>
        <begin position="36"/>
        <end position="57"/>
    </location>
</feature>
<name>A0ABZ3FPP1_9ACTN</name>
<evidence type="ECO:0000256" key="1">
    <source>
        <dbReference type="SAM" id="MobiDB-lite"/>
    </source>
</evidence>
<keyword evidence="2" id="KW-0812">Transmembrane</keyword>
<sequence>MPSDEPEVLPGDRNFPADRLIVPEKPPAPPRRRYPIALLILGALLALALMVGGFIAIRMALGDPASRGAGPGDPMTTLTPREGTPAPLQRAAVGQRVPVEGLYGKGTFMVLRYEWSGQGDLPPTTGRQYLNLEVRYDVAEGSMFIKPDYFTAYDLAKNEYYAGIGSGKVPIEMQELRSGKSATGWVSIELPPEQSFFVVSDEGINALVMVEIPKP</sequence>
<gene>
    <name evidence="3" type="ORF">AADG42_05485</name>
</gene>
<dbReference type="RefSeq" id="WP_425308214.1">
    <property type="nucleotide sequence ID" value="NZ_CP154795.1"/>
</dbReference>
<keyword evidence="4" id="KW-1185">Reference proteome</keyword>
<evidence type="ECO:0008006" key="5">
    <source>
        <dbReference type="Google" id="ProtNLM"/>
    </source>
</evidence>
<accession>A0ABZ3FPP1</accession>
<evidence type="ECO:0000313" key="4">
    <source>
        <dbReference type="Proteomes" id="UP001442841"/>
    </source>
</evidence>
<dbReference type="Proteomes" id="UP001442841">
    <property type="component" value="Chromosome"/>
</dbReference>
<keyword evidence="2" id="KW-0472">Membrane</keyword>